<gene>
    <name evidence="3" type="primary">6036615</name>
    <name evidence="2" type="ORF">CpipJ_CPIJ005001</name>
</gene>
<dbReference type="Proteomes" id="UP000002320">
    <property type="component" value="Unassembled WGS sequence"/>
</dbReference>
<dbReference type="HOGENOM" id="CLU_824542_0_0_1"/>
<dbReference type="VEuPathDB" id="VectorBase:CPIJ005001"/>
<evidence type="ECO:0000313" key="3">
    <source>
        <dbReference type="EnsemblMetazoa" id="CPIJ005001-PA"/>
    </source>
</evidence>
<evidence type="ECO:0000313" key="4">
    <source>
        <dbReference type="Proteomes" id="UP000002320"/>
    </source>
</evidence>
<dbReference type="EMBL" id="DS231894">
    <property type="protein sequence ID" value="EDS44236.1"/>
    <property type="molecule type" value="Genomic_DNA"/>
</dbReference>
<proteinExistence type="predicted"/>
<reference evidence="3" key="2">
    <citation type="submission" date="2021-02" db="UniProtKB">
        <authorList>
            <consortium name="EnsemblMetazoa"/>
        </authorList>
    </citation>
    <scope>IDENTIFICATION</scope>
    <source>
        <strain evidence="3">JHB</strain>
    </source>
</reference>
<reference evidence="2" key="1">
    <citation type="submission" date="2007-03" db="EMBL/GenBank/DDBJ databases">
        <title>Annotation of Culex pipiens quinquefasciatus.</title>
        <authorList>
            <consortium name="The Broad Institute Genome Sequencing Platform"/>
            <person name="Atkinson P.W."/>
            <person name="Hemingway J."/>
            <person name="Christensen B.M."/>
            <person name="Higgs S."/>
            <person name="Kodira C."/>
            <person name="Hannick L."/>
            <person name="Megy K."/>
            <person name="O'Leary S."/>
            <person name="Pearson M."/>
            <person name="Haas B.J."/>
            <person name="Mauceli E."/>
            <person name="Wortman J.R."/>
            <person name="Lee N.H."/>
            <person name="Guigo R."/>
            <person name="Stanke M."/>
            <person name="Alvarado L."/>
            <person name="Amedeo P."/>
            <person name="Antoine C.H."/>
            <person name="Arensburger P."/>
            <person name="Bidwell S.L."/>
            <person name="Crawford M."/>
            <person name="Camaro F."/>
            <person name="Devon K."/>
            <person name="Engels R."/>
            <person name="Hammond M."/>
            <person name="Howarth C."/>
            <person name="Koehrsen M."/>
            <person name="Lawson D."/>
            <person name="Montgomery P."/>
            <person name="Nene V."/>
            <person name="Nusbaum C."/>
            <person name="Puiu D."/>
            <person name="Romero-Severson J."/>
            <person name="Severson D.W."/>
            <person name="Shumway M."/>
            <person name="Sisk P."/>
            <person name="Stolte C."/>
            <person name="Zeng Q."/>
            <person name="Eisenstadt E."/>
            <person name="Fraser-Liggett C."/>
            <person name="Strausberg R."/>
            <person name="Galagan J."/>
            <person name="Birren B."/>
            <person name="Collins F.H."/>
        </authorList>
    </citation>
    <scope>NUCLEOTIDE SEQUENCE [LARGE SCALE GENOMIC DNA]</scope>
    <source>
        <strain evidence="2">JHB</strain>
    </source>
</reference>
<evidence type="ECO:0000256" key="1">
    <source>
        <dbReference type="SAM" id="MobiDB-lite"/>
    </source>
</evidence>
<keyword evidence="4" id="KW-1185">Reference proteome</keyword>
<name>B0WD58_CULQU</name>
<dbReference type="InParanoid" id="B0WD58"/>
<feature type="region of interest" description="Disordered" evidence="1">
    <location>
        <begin position="315"/>
        <end position="337"/>
    </location>
</feature>
<accession>B0WD58</accession>
<dbReference type="AlphaFoldDB" id="B0WD58"/>
<sequence>MKIWTKQTKIEGIHNFGCQLYTIPHSAYIYPINARQVIQNRKHVPSSPVPGIIFPMNLNRYLLVVKVKANSDGLLTTTKIEGIHNFGCQLYTIPHSAYIYPINARQVIQNRKHVPSSPVPGIIFPMNLNRYLLVVKVKANSDGLLTTVYSRLGPDYPRQSGSDGGKRREDNKFLILGSGMPPRKLPAGRRLPVTNSLSRWLALFVVCSVMCGRGRGVRVIVTPWKKVGPTGDGLWQESPCIRHLGLDVLNLLQKPQQAQDLCPELPFRTRGHELEPATWNWQRGSRTTQLVSKQVQGIRILKVTSGGQHSLSHVEGDLLEATPSRNRNPPPPLSPRM</sequence>
<dbReference type="KEGG" id="cqu:CpipJ_CPIJ005001"/>
<feature type="compositionally biased region" description="Pro residues" evidence="1">
    <location>
        <begin position="328"/>
        <end position="337"/>
    </location>
</feature>
<protein>
    <submittedName>
        <fullName evidence="2 3">Regulator of chromosome condensation</fullName>
    </submittedName>
</protein>
<dbReference type="EnsemblMetazoa" id="CPIJ005001-RA">
    <property type="protein sequence ID" value="CPIJ005001-PA"/>
    <property type="gene ID" value="CPIJ005001"/>
</dbReference>
<organism>
    <name type="scientific">Culex quinquefasciatus</name>
    <name type="common">Southern house mosquito</name>
    <name type="synonym">Culex pungens</name>
    <dbReference type="NCBI Taxonomy" id="7176"/>
    <lineage>
        <taxon>Eukaryota</taxon>
        <taxon>Metazoa</taxon>
        <taxon>Ecdysozoa</taxon>
        <taxon>Arthropoda</taxon>
        <taxon>Hexapoda</taxon>
        <taxon>Insecta</taxon>
        <taxon>Pterygota</taxon>
        <taxon>Neoptera</taxon>
        <taxon>Endopterygota</taxon>
        <taxon>Diptera</taxon>
        <taxon>Nematocera</taxon>
        <taxon>Culicoidea</taxon>
        <taxon>Culicidae</taxon>
        <taxon>Culicinae</taxon>
        <taxon>Culicini</taxon>
        <taxon>Culex</taxon>
        <taxon>Culex</taxon>
    </lineage>
</organism>
<evidence type="ECO:0000313" key="2">
    <source>
        <dbReference type="EMBL" id="EDS44236.1"/>
    </source>
</evidence>